<feature type="chain" id="PRO_5032765235" evidence="4">
    <location>
        <begin position="17"/>
        <end position="324"/>
    </location>
</feature>
<reference evidence="5" key="1">
    <citation type="submission" date="2021-02" db="EMBL/GenBank/DDBJ databases">
        <authorList>
            <person name="Steward A R."/>
        </authorList>
    </citation>
    <scope>NUCLEOTIDE SEQUENCE</scope>
</reference>
<dbReference type="PANTHER" id="PTHR43157:SF31">
    <property type="entry name" value="PHOSPHATIDYLINOSITOL-GLYCAN BIOSYNTHESIS CLASS F PROTEIN"/>
    <property type="match status" value="1"/>
</dbReference>
<dbReference type="Pfam" id="PF00106">
    <property type="entry name" value="adh_short"/>
    <property type="match status" value="1"/>
</dbReference>
<dbReference type="InterPro" id="IPR002347">
    <property type="entry name" value="SDR_fam"/>
</dbReference>
<comment type="similarity">
    <text evidence="2">Belongs to the short-chain dehydrogenases/reductases (SDR) family.</text>
</comment>
<evidence type="ECO:0000256" key="3">
    <source>
        <dbReference type="SAM" id="Phobius"/>
    </source>
</evidence>
<keyword evidence="3" id="KW-0812">Transmembrane</keyword>
<keyword evidence="6" id="KW-1185">Reference proteome</keyword>
<dbReference type="AlphaFoldDB" id="A0A821LPD5"/>
<feature type="signal peptide" evidence="4">
    <location>
        <begin position="1"/>
        <end position="16"/>
    </location>
</feature>
<dbReference type="PRINTS" id="PR00080">
    <property type="entry name" value="SDRFAMILY"/>
</dbReference>
<dbReference type="PRINTS" id="PR00081">
    <property type="entry name" value="GDHRDH"/>
</dbReference>
<protein>
    <submittedName>
        <fullName evidence="5">Uncharacterized protein</fullName>
    </submittedName>
</protein>
<comment type="caution">
    <text evidence="5">The sequence shown here is derived from an EMBL/GenBank/DDBJ whole genome shotgun (WGS) entry which is preliminary data.</text>
</comment>
<dbReference type="Gene3D" id="3.40.50.720">
    <property type="entry name" value="NAD(P)-binding Rossmann-like Domain"/>
    <property type="match status" value="1"/>
</dbReference>
<evidence type="ECO:0000313" key="6">
    <source>
        <dbReference type="Proteomes" id="UP000663880"/>
    </source>
</evidence>
<dbReference type="PANTHER" id="PTHR43157">
    <property type="entry name" value="PHOSPHATIDYLINOSITOL-GLYCAN BIOSYNTHESIS CLASS F PROTEIN-RELATED"/>
    <property type="match status" value="1"/>
</dbReference>
<keyword evidence="3" id="KW-0472">Membrane</keyword>
<evidence type="ECO:0000256" key="4">
    <source>
        <dbReference type="SAM" id="SignalP"/>
    </source>
</evidence>
<dbReference type="SUPFAM" id="SSF51735">
    <property type="entry name" value="NAD(P)-binding Rossmann-fold domains"/>
    <property type="match status" value="1"/>
</dbReference>
<dbReference type="InterPro" id="IPR036291">
    <property type="entry name" value="NAD(P)-bd_dom_sf"/>
</dbReference>
<dbReference type="CDD" id="cd05327">
    <property type="entry name" value="retinol-DH_like_SDR_c_like"/>
    <property type="match status" value="1"/>
</dbReference>
<dbReference type="OrthoDB" id="191979at2759"/>
<keyword evidence="1" id="KW-0560">Oxidoreductase</keyword>
<dbReference type="EMBL" id="CAJOBZ010000002">
    <property type="protein sequence ID" value="CAF4754209.1"/>
    <property type="molecule type" value="Genomic_DNA"/>
</dbReference>
<proteinExistence type="inferred from homology"/>
<sequence>MLYIIILIIVALIAFSVYHKVNITVCSSNRRLEGKTALVTGGTSGLGLVIAKDFAKRGAKVIVACPFEEEGTNARKEIIEESGNENVIFKHLDLSSLTSVREFAMEFKKTENRLDILVNNAGVGIPGDFLTKDGLNFIMQVNYYGHFLLTLLLLPLLKKTGTKSDPARIVNMSSLAHRYASSDVDNYNRVGYWCTLRTYSNSKLCLVFFSKELTRRLSGTNVVVNCSDPGYAATRIYKRASEFLGFLAFTLVLIFANTAFQGAQTAIYLGVDESVKRSGEYYKNCKKIAPASKASNVTSIKKLWEQSTKLVKLSDEELRELLQI</sequence>
<organism evidence="5 6">
    <name type="scientific">Pieris macdunnoughi</name>
    <dbReference type="NCBI Taxonomy" id="345717"/>
    <lineage>
        <taxon>Eukaryota</taxon>
        <taxon>Metazoa</taxon>
        <taxon>Ecdysozoa</taxon>
        <taxon>Arthropoda</taxon>
        <taxon>Hexapoda</taxon>
        <taxon>Insecta</taxon>
        <taxon>Pterygota</taxon>
        <taxon>Neoptera</taxon>
        <taxon>Endopterygota</taxon>
        <taxon>Lepidoptera</taxon>
        <taxon>Glossata</taxon>
        <taxon>Ditrysia</taxon>
        <taxon>Papilionoidea</taxon>
        <taxon>Pieridae</taxon>
        <taxon>Pierinae</taxon>
        <taxon>Pieris</taxon>
    </lineage>
</organism>
<evidence type="ECO:0000256" key="1">
    <source>
        <dbReference type="ARBA" id="ARBA00023002"/>
    </source>
</evidence>
<name>A0A821LPD5_9NEOP</name>
<dbReference type="Proteomes" id="UP000663880">
    <property type="component" value="Unassembled WGS sequence"/>
</dbReference>
<evidence type="ECO:0000256" key="2">
    <source>
        <dbReference type="RuleBase" id="RU000363"/>
    </source>
</evidence>
<feature type="transmembrane region" description="Helical" evidence="3">
    <location>
        <begin position="243"/>
        <end position="260"/>
    </location>
</feature>
<keyword evidence="4" id="KW-0732">Signal</keyword>
<accession>A0A821LPD5</accession>
<gene>
    <name evidence="5" type="ORF">PMACD_LOCUS868</name>
</gene>
<keyword evidence="3" id="KW-1133">Transmembrane helix</keyword>
<evidence type="ECO:0000313" key="5">
    <source>
        <dbReference type="EMBL" id="CAF4754209.1"/>
    </source>
</evidence>
<dbReference type="GO" id="GO:0016491">
    <property type="term" value="F:oxidoreductase activity"/>
    <property type="evidence" value="ECO:0007669"/>
    <property type="project" value="UniProtKB-KW"/>
</dbReference>